<evidence type="ECO:0000313" key="2">
    <source>
        <dbReference type="Proteomes" id="UP001552299"/>
    </source>
</evidence>
<organism evidence="1 2">
    <name type="scientific">Dendrobium thyrsiflorum</name>
    <name type="common">Pinecone-like raceme dendrobium</name>
    <name type="synonym">Orchid</name>
    <dbReference type="NCBI Taxonomy" id="117978"/>
    <lineage>
        <taxon>Eukaryota</taxon>
        <taxon>Viridiplantae</taxon>
        <taxon>Streptophyta</taxon>
        <taxon>Embryophyta</taxon>
        <taxon>Tracheophyta</taxon>
        <taxon>Spermatophyta</taxon>
        <taxon>Magnoliopsida</taxon>
        <taxon>Liliopsida</taxon>
        <taxon>Asparagales</taxon>
        <taxon>Orchidaceae</taxon>
        <taxon>Epidendroideae</taxon>
        <taxon>Malaxideae</taxon>
        <taxon>Dendrobiinae</taxon>
        <taxon>Dendrobium</taxon>
    </lineage>
</organism>
<proteinExistence type="predicted"/>
<dbReference type="AlphaFoldDB" id="A0ABD0VDD7"/>
<sequence>MANRRSNRILGAFRSNSHQSRNQSINYRCQVSASFHLGGQNATGEGTSAPSLEDRIRKMEESQNEILQLLREPRRPALAPQEEIPLPREPMLAEDIQFEHLHKMLNVWDFKDPHDVFLSDEQRGGQIVQLPPLLDQALLTSFLFDLQPAQGQKLPKYPLKPLKAHLGPLKPNDLQIAWNHLQQFSNIKLTPLNPKPDPGSTWLTKEVSLPFSTKPHRQDLAGDQFSSELSSNHPRNISPDPELLQSWFLKRKEAWTVYKCNQSRNGSNRST</sequence>
<protein>
    <submittedName>
        <fullName evidence="1">Uncharacterized protein</fullName>
    </submittedName>
</protein>
<gene>
    <name evidence="1" type="ORF">M5K25_009768</name>
</gene>
<evidence type="ECO:0000313" key="1">
    <source>
        <dbReference type="EMBL" id="KAL0920621.1"/>
    </source>
</evidence>
<dbReference type="Proteomes" id="UP001552299">
    <property type="component" value="Unassembled WGS sequence"/>
</dbReference>
<dbReference type="EMBL" id="JANQDX010000008">
    <property type="protein sequence ID" value="KAL0920621.1"/>
    <property type="molecule type" value="Genomic_DNA"/>
</dbReference>
<keyword evidence="2" id="KW-1185">Reference proteome</keyword>
<accession>A0ABD0VDD7</accession>
<name>A0ABD0VDD7_DENTH</name>
<comment type="caution">
    <text evidence="1">The sequence shown here is derived from an EMBL/GenBank/DDBJ whole genome shotgun (WGS) entry which is preliminary data.</text>
</comment>
<reference evidence="1 2" key="1">
    <citation type="journal article" date="2024" name="Plant Biotechnol. J.">
        <title>Dendrobium thyrsiflorum genome and its molecular insights into genes involved in important horticultural traits.</title>
        <authorList>
            <person name="Chen B."/>
            <person name="Wang J.Y."/>
            <person name="Zheng P.J."/>
            <person name="Li K.L."/>
            <person name="Liang Y.M."/>
            <person name="Chen X.F."/>
            <person name="Zhang C."/>
            <person name="Zhao X."/>
            <person name="He X."/>
            <person name="Zhang G.Q."/>
            <person name="Liu Z.J."/>
            <person name="Xu Q."/>
        </authorList>
    </citation>
    <scope>NUCLEOTIDE SEQUENCE [LARGE SCALE GENOMIC DNA]</scope>
    <source>
        <strain evidence="1">GZMU011</strain>
    </source>
</reference>